<evidence type="ECO:0000256" key="1">
    <source>
        <dbReference type="ARBA" id="ARBA00022630"/>
    </source>
</evidence>
<reference evidence="7 8" key="1">
    <citation type="submission" date="2015-01" db="EMBL/GenBank/DDBJ databases">
        <title>The Genome Sequence of Exophiala oligosperma CBS72588.</title>
        <authorList>
            <consortium name="The Broad Institute Genomics Platform"/>
            <person name="Cuomo C."/>
            <person name="de Hoog S."/>
            <person name="Gorbushina A."/>
            <person name="Stielow B."/>
            <person name="Teixiera M."/>
            <person name="Abouelleil A."/>
            <person name="Chapman S.B."/>
            <person name="Priest M."/>
            <person name="Young S.K."/>
            <person name="Wortman J."/>
            <person name="Nusbaum C."/>
            <person name="Birren B."/>
        </authorList>
    </citation>
    <scope>NUCLEOTIDE SEQUENCE [LARGE SCALE GENOMIC DNA]</scope>
    <source>
        <strain evidence="7 8">CBS 72588</strain>
    </source>
</reference>
<evidence type="ECO:0000313" key="7">
    <source>
        <dbReference type="EMBL" id="KIW46021.1"/>
    </source>
</evidence>
<dbReference type="InterPro" id="IPR023753">
    <property type="entry name" value="FAD/NAD-binding_dom"/>
</dbReference>
<sequence length="574" mass="64396">MASNTSTGEPTLAVNARPTVDYEVIIIGAGFGGVRMIYDLQKRGITARVFEAGSNVGGTWYWNRYPGARTDSESWVYILTFLEELGVEWRWKERFPTQPEVEKYVNHLVDQLDLRRHMTFNTRIKSAHRDETQNVWRLTTSDGSTYTCSFLVTATGPLATPLEPPFPGLDSFNGEWYLTGRWPKHKKVDFAGKRVAVVGTGATAVQVIPIVAHTAKSLTVFQRTPNFVLPARNHPLTDDQVAELRRDCETVFERARTSSFGMDIPDSSLRLTDMTTQEEALRVLEYGWEIGGFRFIFQTFADMLTNQECNDLAGEFVRNKIRSVVRDKDTAELLCPYYPILSKRPPLGHYYYETFNRDNVKLVDVKDDPIAEITPTGIKISSGSRYEFDMIIFAVGFDAVTGTLAQIDLRGSQGQDLGTQLNEQMATAYGITVENFPNLFMISGPQAPFANLPVVIDNTADWIGRTISHMRQRGFTKISTKSQTGREWKDKVNASFNATVLPPGAKKTKSWYIGANVQGKRVEPLFWFGGVAPYFAECERELAEGFPGFVLSGDDGKQQENDAAGRGNARESRL</sequence>
<feature type="region of interest" description="Disordered" evidence="5">
    <location>
        <begin position="551"/>
        <end position="574"/>
    </location>
</feature>
<organism evidence="7 8">
    <name type="scientific">Exophiala oligosperma</name>
    <dbReference type="NCBI Taxonomy" id="215243"/>
    <lineage>
        <taxon>Eukaryota</taxon>
        <taxon>Fungi</taxon>
        <taxon>Dikarya</taxon>
        <taxon>Ascomycota</taxon>
        <taxon>Pezizomycotina</taxon>
        <taxon>Eurotiomycetes</taxon>
        <taxon>Chaetothyriomycetidae</taxon>
        <taxon>Chaetothyriales</taxon>
        <taxon>Herpotrichiellaceae</taxon>
        <taxon>Exophiala</taxon>
    </lineage>
</organism>
<dbReference type="PANTHER" id="PTHR43098:SF5">
    <property type="entry name" value="DUAL-FUNCTIONAL MONOOXYGENASE_METHYLTRANSFERASE PSOF"/>
    <property type="match status" value="1"/>
</dbReference>
<keyword evidence="2" id="KW-0274">FAD</keyword>
<dbReference type="SUPFAM" id="SSF51905">
    <property type="entry name" value="FAD/NAD(P)-binding domain"/>
    <property type="match status" value="2"/>
</dbReference>
<dbReference type="InterPro" id="IPR036188">
    <property type="entry name" value="FAD/NAD-bd_sf"/>
</dbReference>
<protein>
    <recommendedName>
        <fullName evidence="6">FAD/NAD(P)-binding domain-containing protein</fullName>
    </recommendedName>
</protein>
<accession>A0A0D2B1L3</accession>
<feature type="domain" description="FAD/NAD(P)-binding" evidence="6">
    <location>
        <begin position="22"/>
        <end position="236"/>
    </location>
</feature>
<dbReference type="Proteomes" id="UP000053342">
    <property type="component" value="Unassembled WGS sequence"/>
</dbReference>
<dbReference type="OrthoDB" id="66881at2759"/>
<evidence type="ECO:0000256" key="4">
    <source>
        <dbReference type="ARBA" id="ARBA00023002"/>
    </source>
</evidence>
<evidence type="ECO:0000313" key="8">
    <source>
        <dbReference type="Proteomes" id="UP000053342"/>
    </source>
</evidence>
<dbReference type="Pfam" id="PF07992">
    <property type="entry name" value="Pyr_redox_2"/>
    <property type="match status" value="1"/>
</dbReference>
<evidence type="ECO:0000256" key="5">
    <source>
        <dbReference type="SAM" id="MobiDB-lite"/>
    </source>
</evidence>
<evidence type="ECO:0000256" key="2">
    <source>
        <dbReference type="ARBA" id="ARBA00022827"/>
    </source>
</evidence>
<dbReference type="VEuPathDB" id="FungiDB:PV06_01714"/>
<keyword evidence="8" id="KW-1185">Reference proteome</keyword>
<keyword evidence="1" id="KW-0285">Flavoprotein</keyword>
<dbReference type="Gene3D" id="3.50.50.60">
    <property type="entry name" value="FAD/NAD(P)-binding domain"/>
    <property type="match status" value="2"/>
</dbReference>
<evidence type="ECO:0000256" key="3">
    <source>
        <dbReference type="ARBA" id="ARBA00022857"/>
    </source>
</evidence>
<evidence type="ECO:0000259" key="6">
    <source>
        <dbReference type="Pfam" id="PF07992"/>
    </source>
</evidence>
<dbReference type="RefSeq" id="XP_016266237.1">
    <property type="nucleotide sequence ID" value="XM_016402340.1"/>
</dbReference>
<dbReference type="GO" id="GO:0016491">
    <property type="term" value="F:oxidoreductase activity"/>
    <property type="evidence" value="ECO:0007669"/>
    <property type="project" value="UniProtKB-KW"/>
</dbReference>
<gene>
    <name evidence="7" type="ORF">PV06_01714</name>
</gene>
<dbReference type="EMBL" id="KN847333">
    <property type="protein sequence ID" value="KIW46021.1"/>
    <property type="molecule type" value="Genomic_DNA"/>
</dbReference>
<keyword evidence="3" id="KW-0521">NADP</keyword>
<dbReference type="PANTHER" id="PTHR43098">
    <property type="entry name" value="L-ORNITHINE N(5)-MONOOXYGENASE-RELATED"/>
    <property type="match status" value="1"/>
</dbReference>
<proteinExistence type="predicted"/>
<name>A0A0D2B1L3_9EURO</name>
<dbReference type="HOGENOM" id="CLU_006937_8_1_1"/>
<dbReference type="GeneID" id="27353788"/>
<keyword evidence="4" id="KW-0560">Oxidoreductase</keyword>
<dbReference type="InterPro" id="IPR050775">
    <property type="entry name" value="FAD-binding_Monooxygenases"/>
</dbReference>
<dbReference type="AlphaFoldDB" id="A0A0D2B1L3"/>